<protein>
    <submittedName>
        <fullName evidence="1">Uncharacterized protein</fullName>
    </submittedName>
</protein>
<organism evidence="1 2">
    <name type="scientific">Rhodanobacter ginsengisoli</name>
    <dbReference type="NCBI Taxonomy" id="418646"/>
    <lineage>
        <taxon>Bacteria</taxon>
        <taxon>Pseudomonadati</taxon>
        <taxon>Pseudomonadota</taxon>
        <taxon>Gammaproteobacteria</taxon>
        <taxon>Lysobacterales</taxon>
        <taxon>Rhodanobacteraceae</taxon>
        <taxon>Rhodanobacter</taxon>
    </lineage>
</organism>
<comment type="caution">
    <text evidence="1">The sequence shown here is derived from an EMBL/GenBank/DDBJ whole genome shotgun (WGS) entry which is preliminary data.</text>
</comment>
<reference evidence="2" key="1">
    <citation type="journal article" date="2019" name="Int. J. Syst. Evol. Microbiol.">
        <title>The Global Catalogue of Microorganisms (GCM) 10K type strain sequencing project: providing services to taxonomists for standard genome sequencing and annotation.</title>
        <authorList>
            <consortium name="The Broad Institute Genomics Platform"/>
            <consortium name="The Broad Institute Genome Sequencing Center for Infectious Disease"/>
            <person name="Wu L."/>
            <person name="Ma J."/>
        </authorList>
    </citation>
    <scope>NUCLEOTIDE SEQUENCE [LARGE SCALE GENOMIC DNA]</scope>
    <source>
        <strain evidence="2">CGMCC 1.16619</strain>
    </source>
</reference>
<proteinExistence type="predicted"/>
<keyword evidence="2" id="KW-1185">Reference proteome</keyword>
<dbReference type="EMBL" id="JBHSNF010000003">
    <property type="protein sequence ID" value="MFC5526947.1"/>
    <property type="molecule type" value="Genomic_DNA"/>
</dbReference>
<gene>
    <name evidence="1" type="ORF">ACFPPA_14500</name>
</gene>
<dbReference type="Proteomes" id="UP001596114">
    <property type="component" value="Unassembled WGS sequence"/>
</dbReference>
<sequence>MPDYIQAWQCVGCGKIEAPQPCIGVCRDRKILMVGKDEHEQVLAELADVQQQLQGLQAVLLQLAWSQPRDGQWERCWRALQLRAREWIADPGEGAVEIGAVDPSAGS</sequence>
<accession>A0ABW0QTR1</accession>
<dbReference type="RefSeq" id="WP_377321138.1">
    <property type="nucleotide sequence ID" value="NZ_JBHSNF010000003.1"/>
</dbReference>
<name>A0ABW0QTR1_9GAMM</name>
<evidence type="ECO:0000313" key="1">
    <source>
        <dbReference type="EMBL" id="MFC5526947.1"/>
    </source>
</evidence>
<evidence type="ECO:0000313" key="2">
    <source>
        <dbReference type="Proteomes" id="UP001596114"/>
    </source>
</evidence>